<proteinExistence type="predicted"/>
<evidence type="ECO:0000256" key="1">
    <source>
        <dbReference type="SAM" id="MobiDB-lite"/>
    </source>
</evidence>
<evidence type="ECO:0000313" key="2">
    <source>
        <dbReference type="EMBL" id="KAK9912363.1"/>
    </source>
</evidence>
<gene>
    <name evidence="2" type="ORF">M0R45_036230</name>
</gene>
<accession>A0AAW1VY99</accession>
<evidence type="ECO:0000313" key="3">
    <source>
        <dbReference type="Proteomes" id="UP001457282"/>
    </source>
</evidence>
<feature type="region of interest" description="Disordered" evidence="1">
    <location>
        <begin position="1"/>
        <end position="23"/>
    </location>
</feature>
<organism evidence="2 3">
    <name type="scientific">Rubus argutus</name>
    <name type="common">Southern blackberry</name>
    <dbReference type="NCBI Taxonomy" id="59490"/>
    <lineage>
        <taxon>Eukaryota</taxon>
        <taxon>Viridiplantae</taxon>
        <taxon>Streptophyta</taxon>
        <taxon>Embryophyta</taxon>
        <taxon>Tracheophyta</taxon>
        <taxon>Spermatophyta</taxon>
        <taxon>Magnoliopsida</taxon>
        <taxon>eudicotyledons</taxon>
        <taxon>Gunneridae</taxon>
        <taxon>Pentapetalae</taxon>
        <taxon>rosids</taxon>
        <taxon>fabids</taxon>
        <taxon>Rosales</taxon>
        <taxon>Rosaceae</taxon>
        <taxon>Rosoideae</taxon>
        <taxon>Rosoideae incertae sedis</taxon>
        <taxon>Rubus</taxon>
    </lineage>
</organism>
<name>A0AAW1VY99_RUBAR</name>
<comment type="caution">
    <text evidence="2">The sequence shown here is derived from an EMBL/GenBank/DDBJ whole genome shotgun (WGS) entry which is preliminary data.</text>
</comment>
<dbReference type="Proteomes" id="UP001457282">
    <property type="component" value="Unassembled WGS sequence"/>
</dbReference>
<sequence>MSMDGCDGTGRLEQKRRRSSAGIGDGWASSIWQGDASWVSTDSGRRHDGLVLLATARIAATARGKVSTARKERRRINGDDGLSSTELGIEEVRFCNLMSTGSSGKVAMASEWKWKARQKQSGNDKSWIAWFKHGLDVNCRWLSLIDDSESH</sequence>
<dbReference type="AlphaFoldDB" id="A0AAW1VY99"/>
<reference evidence="2 3" key="1">
    <citation type="journal article" date="2023" name="G3 (Bethesda)">
        <title>A chromosome-length genome assembly and annotation of blackberry (Rubus argutus, cv. 'Hillquist').</title>
        <authorList>
            <person name="Bruna T."/>
            <person name="Aryal R."/>
            <person name="Dudchenko O."/>
            <person name="Sargent D.J."/>
            <person name="Mead D."/>
            <person name="Buti M."/>
            <person name="Cavallini A."/>
            <person name="Hytonen T."/>
            <person name="Andres J."/>
            <person name="Pham M."/>
            <person name="Weisz D."/>
            <person name="Mascagni F."/>
            <person name="Usai G."/>
            <person name="Natali L."/>
            <person name="Bassil N."/>
            <person name="Fernandez G.E."/>
            <person name="Lomsadze A."/>
            <person name="Armour M."/>
            <person name="Olukolu B."/>
            <person name="Poorten T."/>
            <person name="Britton C."/>
            <person name="Davik J."/>
            <person name="Ashrafi H."/>
            <person name="Aiden E.L."/>
            <person name="Borodovsky M."/>
            <person name="Worthington M."/>
        </authorList>
    </citation>
    <scope>NUCLEOTIDE SEQUENCE [LARGE SCALE GENOMIC DNA]</scope>
    <source>
        <strain evidence="2">PI 553951</strain>
    </source>
</reference>
<protein>
    <submittedName>
        <fullName evidence="2">Uncharacterized protein</fullName>
    </submittedName>
</protein>
<keyword evidence="3" id="KW-1185">Reference proteome</keyword>
<dbReference type="EMBL" id="JBEDUW010000007">
    <property type="protein sequence ID" value="KAK9912363.1"/>
    <property type="molecule type" value="Genomic_DNA"/>
</dbReference>